<dbReference type="Proteomes" id="UP000199233">
    <property type="component" value="Unassembled WGS sequence"/>
</dbReference>
<dbReference type="OrthoDB" id="5351532at2"/>
<dbReference type="AlphaFoldDB" id="A0A1H9AG49"/>
<accession>A0A1H9AG49</accession>
<sequence length="212" mass="23125">MTILLTYAPIAQDSKTGTVFGGLPIAPEGSAFSWPCCRTCGGAMQFLGRLYVPERVGGRGRQFILLFMCQNNPGQCGDGHAASGGNAAICFEANGRFELVPAPEGGVVTRSVMYGAERVDVDEARYDAAREKWAEDSDRSRRHVLGRLLGAPTWLRKDQTPVCSCNRQMQFVAQLEQGPDYRTEMSFGNGCAYVFDCECGRAAMLWQAAKGF</sequence>
<dbReference type="RefSeq" id="WP_093281206.1">
    <property type="nucleotide sequence ID" value="NZ_FOFS01000001.1"/>
</dbReference>
<name>A0A1H9AG49_9GAMM</name>
<protein>
    <submittedName>
        <fullName evidence="1">Uncharacterized protein</fullName>
    </submittedName>
</protein>
<gene>
    <name evidence="1" type="ORF">SAMN04488038_101390</name>
</gene>
<evidence type="ECO:0000313" key="1">
    <source>
        <dbReference type="EMBL" id="SEP75565.1"/>
    </source>
</evidence>
<reference evidence="1 2" key="1">
    <citation type="submission" date="2016-10" db="EMBL/GenBank/DDBJ databases">
        <authorList>
            <person name="de Groot N.N."/>
        </authorList>
    </citation>
    <scope>NUCLEOTIDE SEQUENCE [LARGE SCALE GENOMIC DNA]</scope>
    <source>
        <strain evidence="1 2">DSM 25927</strain>
    </source>
</reference>
<keyword evidence="2" id="KW-1185">Reference proteome</keyword>
<evidence type="ECO:0000313" key="2">
    <source>
        <dbReference type="Proteomes" id="UP000199233"/>
    </source>
</evidence>
<proteinExistence type="predicted"/>
<dbReference type="STRING" id="489703.SAMN04488038_101390"/>
<dbReference type="EMBL" id="FOFS01000001">
    <property type="protein sequence ID" value="SEP75565.1"/>
    <property type="molecule type" value="Genomic_DNA"/>
</dbReference>
<organism evidence="1 2">
    <name type="scientific">Solimonas aquatica</name>
    <dbReference type="NCBI Taxonomy" id="489703"/>
    <lineage>
        <taxon>Bacteria</taxon>
        <taxon>Pseudomonadati</taxon>
        <taxon>Pseudomonadota</taxon>
        <taxon>Gammaproteobacteria</taxon>
        <taxon>Nevskiales</taxon>
        <taxon>Nevskiaceae</taxon>
        <taxon>Solimonas</taxon>
    </lineage>
</organism>